<dbReference type="InterPro" id="IPR023214">
    <property type="entry name" value="HAD_sf"/>
</dbReference>
<dbReference type="Proteomes" id="UP001642360">
    <property type="component" value="Unassembled WGS sequence"/>
</dbReference>
<comment type="caution">
    <text evidence="1">The sequence shown here is derived from an EMBL/GenBank/DDBJ whole genome shotgun (WGS) entry which is preliminary data.</text>
</comment>
<dbReference type="InterPro" id="IPR006439">
    <property type="entry name" value="HAD-SF_hydro_IA"/>
</dbReference>
<dbReference type="SFLD" id="SFLDG01129">
    <property type="entry name" value="C1.5:_HAD__Beta-PGM__Phosphata"/>
    <property type="match status" value="1"/>
</dbReference>
<accession>A0ABC8U5N8</accession>
<dbReference type="SFLD" id="SFLDS00003">
    <property type="entry name" value="Haloacid_Dehalogenase"/>
    <property type="match status" value="1"/>
</dbReference>
<dbReference type="SFLD" id="SFLDG01132">
    <property type="entry name" value="C1.5.3:_5'-Nucleotidase_Like"/>
    <property type="match status" value="1"/>
</dbReference>
<dbReference type="CDD" id="cd02604">
    <property type="entry name" value="HAD_5NT"/>
    <property type="match status" value="1"/>
</dbReference>
<dbReference type="AlphaFoldDB" id="A0ABC8U5N8"/>
<proteinExistence type="predicted"/>
<keyword evidence="2" id="KW-1185">Reference proteome</keyword>
<name>A0ABC8U5N8_9AQUA</name>
<dbReference type="NCBIfam" id="TIGR01993">
    <property type="entry name" value="Pyr-5-nucltdase"/>
    <property type="match status" value="1"/>
</dbReference>
<reference evidence="1 2" key="1">
    <citation type="submission" date="2024-02" db="EMBL/GenBank/DDBJ databases">
        <authorList>
            <person name="Vignale AGUSTIN F."/>
            <person name="Sosa J E."/>
            <person name="Modenutti C."/>
        </authorList>
    </citation>
    <scope>NUCLEOTIDE SEQUENCE [LARGE SCALE GENOMIC DNA]</scope>
</reference>
<evidence type="ECO:0000313" key="1">
    <source>
        <dbReference type="EMBL" id="CAK9177054.1"/>
    </source>
</evidence>
<organism evidence="1 2">
    <name type="scientific">Ilex paraguariensis</name>
    <name type="common">yerba mate</name>
    <dbReference type="NCBI Taxonomy" id="185542"/>
    <lineage>
        <taxon>Eukaryota</taxon>
        <taxon>Viridiplantae</taxon>
        <taxon>Streptophyta</taxon>
        <taxon>Embryophyta</taxon>
        <taxon>Tracheophyta</taxon>
        <taxon>Spermatophyta</taxon>
        <taxon>Magnoliopsida</taxon>
        <taxon>eudicotyledons</taxon>
        <taxon>Gunneridae</taxon>
        <taxon>Pentapetalae</taxon>
        <taxon>asterids</taxon>
        <taxon>campanulids</taxon>
        <taxon>Aquifoliales</taxon>
        <taxon>Aquifoliaceae</taxon>
        <taxon>Ilex</taxon>
    </lineage>
</organism>
<protein>
    <submittedName>
        <fullName evidence="1">Uncharacterized protein</fullName>
    </submittedName>
</protein>
<evidence type="ECO:0000313" key="2">
    <source>
        <dbReference type="Proteomes" id="UP001642360"/>
    </source>
</evidence>
<dbReference type="InterPro" id="IPR036412">
    <property type="entry name" value="HAD-like_sf"/>
</dbReference>
<dbReference type="InterPro" id="IPR010237">
    <property type="entry name" value="Pyr-5-nucltdase"/>
</dbReference>
<dbReference type="PANTHER" id="PTHR12725:SF117">
    <property type="entry name" value="HALOACID DEHALOGENASE-LIKE HYDROLASE"/>
    <property type="match status" value="1"/>
</dbReference>
<dbReference type="PANTHER" id="PTHR12725">
    <property type="entry name" value="HALOACID DEHALOGENASE-LIKE HYDROLASE"/>
    <property type="match status" value="1"/>
</dbReference>
<dbReference type="Pfam" id="PF00702">
    <property type="entry name" value="Hydrolase"/>
    <property type="match status" value="2"/>
</dbReference>
<dbReference type="SUPFAM" id="SSF56784">
    <property type="entry name" value="HAD-like"/>
    <property type="match status" value="1"/>
</dbReference>
<dbReference type="Gene3D" id="3.40.50.1000">
    <property type="entry name" value="HAD superfamily/HAD-like"/>
    <property type="match status" value="1"/>
</dbReference>
<gene>
    <name evidence="1" type="ORF">ILEXP_LOCUS46918</name>
</gene>
<dbReference type="EMBL" id="CAUOFW020006952">
    <property type="protein sequence ID" value="CAK9177054.1"/>
    <property type="molecule type" value="Genomic_DNA"/>
</dbReference>
<sequence length="286" mass="31676">MEAVGRSSEAKYECLLFDMDDTLYPLSSGLNLACRKNIQEFMLQHLQIEENEVPRMCLELYREYGTTMAGLKALGYEFDNDEFHAYVHGNLPYDVLKPDPALRNLLLSVSQRKIIFTNADQAHAALVLKRLGLEDCFEGVICFETLNPHPPHVEPVDDNYYMQGNGIDGNEVPKIASPGTNTLISSHSRVLCKPSVEAFEAAIRIANIDPQKTIFFDDSARNIESGKAAGLYTVIVGSSTLVPGADHALTSIHNIKEALPEIWEGGEREQVEQLIQSAPVETVVLA</sequence>
<dbReference type="NCBIfam" id="TIGR01509">
    <property type="entry name" value="HAD-SF-IA-v3"/>
    <property type="match status" value="1"/>
</dbReference>